<evidence type="ECO:0000313" key="1">
    <source>
        <dbReference type="EMBL" id="NYI70130.1"/>
    </source>
</evidence>
<organism evidence="1 2">
    <name type="scientific">Naumannella cuiyingiana</name>
    <dbReference type="NCBI Taxonomy" id="1347891"/>
    <lineage>
        <taxon>Bacteria</taxon>
        <taxon>Bacillati</taxon>
        <taxon>Actinomycetota</taxon>
        <taxon>Actinomycetes</taxon>
        <taxon>Propionibacteriales</taxon>
        <taxon>Propionibacteriaceae</taxon>
        <taxon>Naumannella</taxon>
    </lineage>
</organism>
<dbReference type="AlphaFoldDB" id="A0A7Z0IK15"/>
<accession>A0A7Z0IK15</accession>
<dbReference type="EMBL" id="JACBZS010000001">
    <property type="protein sequence ID" value="NYI70130.1"/>
    <property type="molecule type" value="Genomic_DNA"/>
</dbReference>
<comment type="caution">
    <text evidence="1">The sequence shown here is derived from an EMBL/GenBank/DDBJ whole genome shotgun (WGS) entry which is preliminary data.</text>
</comment>
<proteinExistence type="predicted"/>
<name>A0A7Z0IK15_9ACTN</name>
<evidence type="ECO:0000313" key="2">
    <source>
        <dbReference type="Proteomes" id="UP000527616"/>
    </source>
</evidence>
<protein>
    <submittedName>
        <fullName evidence="1">Uncharacterized protein</fullName>
    </submittedName>
</protein>
<gene>
    <name evidence="1" type="ORF">GGQ54_000690</name>
</gene>
<sequence>MTESQAAPAWPGVEVRVSFAVLYYAPDREQEAAW</sequence>
<keyword evidence="2" id="KW-1185">Reference proteome</keyword>
<dbReference type="Proteomes" id="UP000527616">
    <property type="component" value="Unassembled WGS sequence"/>
</dbReference>
<reference evidence="1 2" key="1">
    <citation type="submission" date="2020-07" db="EMBL/GenBank/DDBJ databases">
        <title>Sequencing the genomes of 1000 actinobacteria strains.</title>
        <authorList>
            <person name="Klenk H.-P."/>
        </authorList>
    </citation>
    <scope>NUCLEOTIDE SEQUENCE [LARGE SCALE GENOMIC DNA]</scope>
    <source>
        <strain evidence="1 2">DSM 103164</strain>
    </source>
</reference>